<evidence type="ECO:0000256" key="5">
    <source>
        <dbReference type="ARBA" id="ARBA00093456"/>
    </source>
</evidence>
<proteinExistence type="inferred from homology"/>
<feature type="region of interest" description="Disordered" evidence="6">
    <location>
        <begin position="141"/>
        <end position="179"/>
    </location>
</feature>
<name>A0ABQ8THH8_PERAM</name>
<evidence type="ECO:0000256" key="6">
    <source>
        <dbReference type="SAM" id="MobiDB-lite"/>
    </source>
</evidence>
<comment type="subcellular location">
    <subcellularLocation>
        <location evidence="1">Nucleus</location>
    </subcellularLocation>
</comment>
<accession>A0ABQ8THH8</accession>
<organism evidence="7 8">
    <name type="scientific">Periplaneta americana</name>
    <name type="common">American cockroach</name>
    <name type="synonym">Blatta americana</name>
    <dbReference type="NCBI Taxonomy" id="6978"/>
    <lineage>
        <taxon>Eukaryota</taxon>
        <taxon>Metazoa</taxon>
        <taxon>Ecdysozoa</taxon>
        <taxon>Arthropoda</taxon>
        <taxon>Hexapoda</taxon>
        <taxon>Insecta</taxon>
        <taxon>Pterygota</taxon>
        <taxon>Neoptera</taxon>
        <taxon>Polyneoptera</taxon>
        <taxon>Dictyoptera</taxon>
        <taxon>Blattodea</taxon>
        <taxon>Blattoidea</taxon>
        <taxon>Blattidae</taxon>
        <taxon>Blattinae</taxon>
        <taxon>Periplaneta</taxon>
    </lineage>
</organism>
<feature type="compositionally biased region" description="Polar residues" evidence="6">
    <location>
        <begin position="165"/>
        <end position="179"/>
    </location>
</feature>
<dbReference type="Pfam" id="PF14631">
    <property type="entry name" value="FancD2"/>
    <property type="match status" value="1"/>
</dbReference>
<dbReference type="Proteomes" id="UP001148838">
    <property type="component" value="Unassembled WGS sequence"/>
</dbReference>
<evidence type="ECO:0000256" key="3">
    <source>
        <dbReference type="ARBA" id="ARBA00022843"/>
    </source>
</evidence>
<evidence type="ECO:0000313" key="8">
    <source>
        <dbReference type="Proteomes" id="UP001148838"/>
    </source>
</evidence>
<dbReference type="EMBL" id="JAJSOF020000011">
    <property type="protein sequence ID" value="KAJ4445372.1"/>
    <property type="molecule type" value="Genomic_DNA"/>
</dbReference>
<evidence type="ECO:0000256" key="4">
    <source>
        <dbReference type="ARBA" id="ARBA00023242"/>
    </source>
</evidence>
<dbReference type="PANTHER" id="PTHR32086:SF0">
    <property type="entry name" value="FANCONI ANEMIA GROUP D2 PROTEIN"/>
    <property type="match status" value="1"/>
</dbReference>
<evidence type="ECO:0000256" key="1">
    <source>
        <dbReference type="ARBA" id="ARBA00004123"/>
    </source>
</evidence>
<dbReference type="PANTHER" id="PTHR32086">
    <property type="entry name" value="FANCONI ANEMIA GROUP D2 PROTEIN"/>
    <property type="match status" value="1"/>
</dbReference>
<keyword evidence="4" id="KW-0539">Nucleus</keyword>
<reference evidence="7 8" key="1">
    <citation type="journal article" date="2022" name="Allergy">
        <title>Genome assembly and annotation of Periplaneta americana reveal a comprehensive cockroach allergen profile.</title>
        <authorList>
            <person name="Wang L."/>
            <person name="Xiong Q."/>
            <person name="Saelim N."/>
            <person name="Wang L."/>
            <person name="Nong W."/>
            <person name="Wan A.T."/>
            <person name="Shi M."/>
            <person name="Liu X."/>
            <person name="Cao Q."/>
            <person name="Hui J.H.L."/>
            <person name="Sookrung N."/>
            <person name="Leung T.F."/>
            <person name="Tungtrongchitr A."/>
            <person name="Tsui S.K.W."/>
        </authorList>
    </citation>
    <scope>NUCLEOTIDE SEQUENCE [LARGE SCALE GENOMIC DNA]</scope>
    <source>
        <strain evidence="7">PWHHKU_190912</strain>
    </source>
</reference>
<sequence length="179" mass="20352">MRNATMELNIIPKEDFQRCFRQWKDRWHSQSILQLFLSHGMPVMETLLKTKCENVTSMLKTLQVTTRYLHALCISTKIEKSAGLTSYVPLVRKTLETLVFKVKGMLVANNSSDAFWMGNLKNKTVQGDEILTQVCITDTATEHSEGEDEGEVMPEDENSDVDLDNINNSDQESSVSEVF</sequence>
<keyword evidence="8" id="KW-1185">Reference proteome</keyword>
<gene>
    <name evidence="7" type="ORF">ANN_07177</name>
</gene>
<dbReference type="InterPro" id="IPR029448">
    <property type="entry name" value="FANCD2"/>
</dbReference>
<comment type="caution">
    <text evidence="7">The sequence shown here is derived from an EMBL/GenBank/DDBJ whole genome shotgun (WGS) entry which is preliminary data.</text>
</comment>
<comment type="similarity">
    <text evidence="5">Belongs to the Fanconi anemia protein FANCD2 family.</text>
</comment>
<evidence type="ECO:0000313" key="7">
    <source>
        <dbReference type="EMBL" id="KAJ4445372.1"/>
    </source>
</evidence>
<keyword evidence="2" id="KW-1017">Isopeptide bond</keyword>
<evidence type="ECO:0000256" key="2">
    <source>
        <dbReference type="ARBA" id="ARBA00022499"/>
    </source>
</evidence>
<keyword evidence="3" id="KW-0832">Ubl conjugation</keyword>
<protein>
    <submittedName>
        <fullName evidence="7">Uncharacterized protein</fullName>
    </submittedName>
</protein>
<feature type="compositionally biased region" description="Acidic residues" evidence="6">
    <location>
        <begin position="145"/>
        <end position="163"/>
    </location>
</feature>